<dbReference type="EC" id="3.4.16.4" evidence="4"/>
<evidence type="ECO:0000256" key="16">
    <source>
        <dbReference type="SAM" id="SignalP"/>
    </source>
</evidence>
<evidence type="ECO:0000256" key="6">
    <source>
        <dbReference type="ARBA" id="ARBA00022670"/>
    </source>
</evidence>
<dbReference type="AlphaFoldDB" id="A0A1Y3PEP2"/>
<dbReference type="InterPro" id="IPR012907">
    <property type="entry name" value="Peptidase_S11_C"/>
</dbReference>
<keyword evidence="11" id="KW-0961">Cell wall biogenesis/degradation</keyword>
<feature type="active site" description="Proton acceptor" evidence="13">
    <location>
        <position position="67"/>
    </location>
</feature>
<dbReference type="SUPFAM" id="SSF69189">
    <property type="entry name" value="Penicillin-binding protein associated domain"/>
    <property type="match status" value="1"/>
</dbReference>
<dbReference type="Proteomes" id="UP000196475">
    <property type="component" value="Unassembled WGS sequence"/>
</dbReference>
<dbReference type="EMBL" id="LZRT01000096">
    <property type="protein sequence ID" value="OUM85811.1"/>
    <property type="molecule type" value="Genomic_DNA"/>
</dbReference>
<dbReference type="GO" id="GO:0009252">
    <property type="term" value="P:peptidoglycan biosynthetic process"/>
    <property type="evidence" value="ECO:0007669"/>
    <property type="project" value="UniProtKB-UniPathway"/>
</dbReference>
<feature type="signal peptide" evidence="16">
    <location>
        <begin position="1"/>
        <end position="26"/>
    </location>
</feature>
<proteinExistence type="inferred from homology"/>
<keyword evidence="8" id="KW-0378">Hydrolase</keyword>
<evidence type="ECO:0000256" key="8">
    <source>
        <dbReference type="ARBA" id="ARBA00022801"/>
    </source>
</evidence>
<feature type="domain" description="Peptidase S11 D-Ala-D-Ala carboxypeptidase A C-terminal" evidence="17">
    <location>
        <begin position="298"/>
        <end position="404"/>
    </location>
</feature>
<keyword evidence="9" id="KW-0133">Cell shape</keyword>
<name>A0A1Y3PEP2_9BACI</name>
<keyword evidence="6" id="KW-0645">Protease</keyword>
<dbReference type="PANTHER" id="PTHR21581">
    <property type="entry name" value="D-ALANYL-D-ALANINE CARBOXYPEPTIDASE"/>
    <property type="match status" value="1"/>
</dbReference>
<evidence type="ECO:0000256" key="3">
    <source>
        <dbReference type="ARBA" id="ARBA00007164"/>
    </source>
</evidence>
<reference evidence="19" key="1">
    <citation type="submission" date="2016-06" db="EMBL/GenBank/DDBJ databases">
        <authorList>
            <person name="Nascimento L."/>
            <person name="Pereira R.V."/>
            <person name="Martins L.F."/>
            <person name="Quaggio R.B."/>
            <person name="Silva A.M."/>
            <person name="Setubal J.C."/>
        </authorList>
    </citation>
    <scope>NUCLEOTIDE SEQUENCE [LARGE SCALE GENOMIC DNA]</scope>
</reference>
<feature type="binding site" evidence="14">
    <location>
        <position position="248"/>
    </location>
    <ligand>
        <name>substrate</name>
    </ligand>
</feature>
<evidence type="ECO:0000256" key="5">
    <source>
        <dbReference type="ARBA" id="ARBA00022645"/>
    </source>
</evidence>
<keyword evidence="5" id="KW-0121">Carboxypeptidase</keyword>
<evidence type="ECO:0000256" key="12">
    <source>
        <dbReference type="ARBA" id="ARBA00034000"/>
    </source>
</evidence>
<dbReference type="SMART" id="SM00936">
    <property type="entry name" value="PBP5_C"/>
    <property type="match status" value="1"/>
</dbReference>
<evidence type="ECO:0000256" key="10">
    <source>
        <dbReference type="ARBA" id="ARBA00022984"/>
    </source>
</evidence>
<dbReference type="SUPFAM" id="SSF56601">
    <property type="entry name" value="beta-lactamase/transpeptidase-like"/>
    <property type="match status" value="1"/>
</dbReference>
<comment type="catalytic activity">
    <reaction evidence="12">
        <text>Preferential cleavage: (Ac)2-L-Lys-D-Ala-|-D-Ala. Also transpeptidation of peptidyl-alanyl moieties that are N-acyl substituents of D-alanine.</text>
        <dbReference type="EC" id="3.4.16.4"/>
    </reaction>
</comment>
<evidence type="ECO:0000259" key="17">
    <source>
        <dbReference type="SMART" id="SM00936"/>
    </source>
</evidence>
<evidence type="ECO:0000256" key="4">
    <source>
        <dbReference type="ARBA" id="ARBA00012448"/>
    </source>
</evidence>
<dbReference type="InterPro" id="IPR018044">
    <property type="entry name" value="Peptidase_S11"/>
</dbReference>
<dbReference type="GO" id="GO:0009002">
    <property type="term" value="F:serine-type D-Ala-D-Ala carboxypeptidase activity"/>
    <property type="evidence" value="ECO:0007669"/>
    <property type="project" value="UniProtKB-EC"/>
</dbReference>
<evidence type="ECO:0000256" key="14">
    <source>
        <dbReference type="PIRSR" id="PIRSR618044-2"/>
    </source>
</evidence>
<dbReference type="GO" id="GO:0006508">
    <property type="term" value="P:proteolysis"/>
    <property type="evidence" value="ECO:0007669"/>
    <property type="project" value="UniProtKB-KW"/>
</dbReference>
<evidence type="ECO:0000256" key="2">
    <source>
        <dbReference type="ARBA" id="ARBA00004752"/>
    </source>
</evidence>
<keyword evidence="10" id="KW-0573">Peptidoglycan synthesis</keyword>
<evidence type="ECO:0000256" key="15">
    <source>
        <dbReference type="RuleBase" id="RU004016"/>
    </source>
</evidence>
<gene>
    <name evidence="18" type="ORF">BAA01_03295</name>
</gene>
<protein>
    <recommendedName>
        <fullName evidence="4">serine-type D-Ala-D-Ala carboxypeptidase</fullName>
        <ecNumber evidence="4">3.4.16.4</ecNumber>
    </recommendedName>
</protein>
<organism evidence="18 19">
    <name type="scientific">Bacillus thermozeamaize</name>
    <dbReference type="NCBI Taxonomy" id="230954"/>
    <lineage>
        <taxon>Bacteria</taxon>
        <taxon>Bacillati</taxon>
        <taxon>Bacillota</taxon>
        <taxon>Bacilli</taxon>
        <taxon>Bacillales</taxon>
        <taxon>Bacillaceae</taxon>
        <taxon>Bacillus</taxon>
    </lineage>
</organism>
<evidence type="ECO:0000256" key="1">
    <source>
        <dbReference type="ARBA" id="ARBA00003217"/>
    </source>
</evidence>
<dbReference type="PANTHER" id="PTHR21581:SF11">
    <property type="entry name" value="D-ALANYL-D-ALANINE CARBOXYPEPTIDASE DACA"/>
    <property type="match status" value="1"/>
</dbReference>
<dbReference type="InterPro" id="IPR012338">
    <property type="entry name" value="Beta-lactam/transpept-like"/>
</dbReference>
<evidence type="ECO:0000313" key="19">
    <source>
        <dbReference type="Proteomes" id="UP000196475"/>
    </source>
</evidence>
<evidence type="ECO:0000256" key="11">
    <source>
        <dbReference type="ARBA" id="ARBA00023316"/>
    </source>
</evidence>
<comment type="caution">
    <text evidence="18">The sequence shown here is derived from an EMBL/GenBank/DDBJ whole genome shotgun (WGS) entry which is preliminary data.</text>
</comment>
<dbReference type="Pfam" id="PF07943">
    <property type="entry name" value="PBP5_C"/>
    <property type="match status" value="1"/>
</dbReference>
<comment type="function">
    <text evidence="1">Removes C-terminal D-alanyl residues from sugar-peptide cell wall precursors.</text>
</comment>
<evidence type="ECO:0000256" key="13">
    <source>
        <dbReference type="PIRSR" id="PIRSR618044-1"/>
    </source>
</evidence>
<dbReference type="InterPro" id="IPR001967">
    <property type="entry name" value="Peptidase_S11_N"/>
</dbReference>
<comment type="similarity">
    <text evidence="3 15">Belongs to the peptidase S11 family.</text>
</comment>
<dbReference type="Gene3D" id="2.60.410.10">
    <property type="entry name" value="D-Ala-D-Ala carboxypeptidase, C-terminal domain"/>
    <property type="match status" value="1"/>
</dbReference>
<accession>A0A1Y3PEP2</accession>
<feature type="active site" evidence="13">
    <location>
        <position position="124"/>
    </location>
</feature>
<dbReference type="GO" id="GO:0071555">
    <property type="term" value="P:cell wall organization"/>
    <property type="evidence" value="ECO:0007669"/>
    <property type="project" value="UniProtKB-KW"/>
</dbReference>
<dbReference type="GO" id="GO:0008360">
    <property type="term" value="P:regulation of cell shape"/>
    <property type="evidence" value="ECO:0007669"/>
    <property type="project" value="UniProtKB-KW"/>
</dbReference>
<dbReference type="UniPathway" id="UPA00219"/>
<evidence type="ECO:0000256" key="7">
    <source>
        <dbReference type="ARBA" id="ARBA00022729"/>
    </source>
</evidence>
<comment type="pathway">
    <text evidence="2">Cell wall biogenesis; peptidoglycan biosynthesis.</text>
</comment>
<dbReference type="Pfam" id="PF00768">
    <property type="entry name" value="Peptidase_S11"/>
    <property type="match status" value="1"/>
</dbReference>
<evidence type="ECO:0000256" key="9">
    <source>
        <dbReference type="ARBA" id="ARBA00022960"/>
    </source>
</evidence>
<sequence length="432" mass="47712">MWGRRLAAWTLSLCLFLLLINGTAGAAHAQVPLKLNVKSAILVDAHSGKILYSLNASQALPPASMTKMMTEYLVLEAVQQGKISWDQKVKISEAAASLEGSQVWLYPGEERTVKELFTAMAVYSANDATVALAELLGGNETEFVHMMNEKAKAMGMKNTHFVTSSGYPPEDMRPEFRPQIDGEHVMSAEDAAILARELILKQPKIFEFTTIPEAVFRQGEGKGEIRMQNWNWLIKPLIYAYEGADGLKTGNTEAAGFCITATAKRGEMRLIAVVMGAKTIKDRFTEVRKLLDWGFNHFTVKTVLKGKEPVEGFERAPLVKGKKREVEVVPQQNLSIVVPKGEEAAYKPEVVWDQKALTAPVEKQRVVGWLKLVREGGQPDAFLSNIPPQEQNGVAMIAQEDVKKAGFIRLFFRSIMDMVVGVFKGIAGDTSA</sequence>
<dbReference type="Gene3D" id="3.40.710.10">
    <property type="entry name" value="DD-peptidase/beta-lactamase superfamily"/>
    <property type="match status" value="1"/>
</dbReference>
<feature type="active site" description="Acyl-ester intermediate" evidence="13">
    <location>
        <position position="64"/>
    </location>
</feature>
<evidence type="ECO:0000313" key="18">
    <source>
        <dbReference type="EMBL" id="OUM85811.1"/>
    </source>
</evidence>
<feature type="chain" id="PRO_5012508652" description="serine-type D-Ala-D-Ala carboxypeptidase" evidence="16">
    <location>
        <begin position="27"/>
        <end position="432"/>
    </location>
</feature>
<dbReference type="InterPro" id="IPR015956">
    <property type="entry name" value="Peniciliin-bd_prot_C_sf"/>
</dbReference>
<keyword evidence="7 16" id="KW-0732">Signal</keyword>
<dbReference type="PRINTS" id="PR00725">
    <property type="entry name" value="DADACBPTASE1"/>
</dbReference>
<dbReference type="InterPro" id="IPR037167">
    <property type="entry name" value="Peptidase_S11_C_sf"/>
</dbReference>